<accession>A0A8J2YR91</accession>
<evidence type="ECO:0000313" key="2">
    <source>
        <dbReference type="EMBL" id="GGF06706.1"/>
    </source>
</evidence>
<dbReference type="Proteomes" id="UP000646365">
    <property type="component" value="Unassembled WGS sequence"/>
</dbReference>
<reference evidence="2" key="2">
    <citation type="submission" date="2020-09" db="EMBL/GenBank/DDBJ databases">
        <authorList>
            <person name="Sun Q."/>
            <person name="Zhou Y."/>
        </authorList>
    </citation>
    <scope>NUCLEOTIDE SEQUENCE</scope>
    <source>
        <strain evidence="2">CGMCC 1.15725</strain>
    </source>
</reference>
<evidence type="ECO:0000259" key="1">
    <source>
        <dbReference type="Pfam" id="PF13471"/>
    </source>
</evidence>
<sequence>MTAALRKWRRLAWPDRALLCEAVLLLAIARVAIAALPFRWLVRLLGRGDSAAAPLADMPEALITRVRWAVVAGARRVPWRAVCFQQGVAAHWMLRRRGVPSVLYYGTAPTLTQAGAAKGLAAHVWVRAGALDVIGGEVAGRFAVLARFPLSRPRAAP</sequence>
<proteinExistence type="predicted"/>
<feature type="domain" description="Microcin J25-processing protein McjB C-terminal" evidence="1">
    <location>
        <begin position="33"/>
        <end position="146"/>
    </location>
</feature>
<dbReference type="Pfam" id="PF13471">
    <property type="entry name" value="Transglut_core3"/>
    <property type="match status" value="1"/>
</dbReference>
<organism evidence="2 3">
    <name type="scientific">Aliidongia dinghuensis</name>
    <dbReference type="NCBI Taxonomy" id="1867774"/>
    <lineage>
        <taxon>Bacteria</taxon>
        <taxon>Pseudomonadati</taxon>
        <taxon>Pseudomonadota</taxon>
        <taxon>Alphaproteobacteria</taxon>
        <taxon>Rhodospirillales</taxon>
        <taxon>Dongiaceae</taxon>
        <taxon>Aliidongia</taxon>
    </lineage>
</organism>
<reference evidence="2" key="1">
    <citation type="journal article" date="2014" name="Int. J. Syst. Evol. Microbiol.">
        <title>Complete genome sequence of Corynebacterium casei LMG S-19264T (=DSM 44701T), isolated from a smear-ripened cheese.</title>
        <authorList>
            <consortium name="US DOE Joint Genome Institute (JGI-PGF)"/>
            <person name="Walter F."/>
            <person name="Albersmeier A."/>
            <person name="Kalinowski J."/>
            <person name="Ruckert C."/>
        </authorList>
    </citation>
    <scope>NUCLEOTIDE SEQUENCE</scope>
    <source>
        <strain evidence="2">CGMCC 1.15725</strain>
    </source>
</reference>
<dbReference type="EMBL" id="BMJQ01000002">
    <property type="protein sequence ID" value="GGF06706.1"/>
    <property type="molecule type" value="Genomic_DNA"/>
</dbReference>
<protein>
    <recommendedName>
        <fullName evidence="1">Microcin J25-processing protein McjB C-terminal domain-containing protein</fullName>
    </recommendedName>
</protein>
<gene>
    <name evidence="2" type="ORF">GCM10011611_10240</name>
</gene>
<dbReference type="NCBIfam" id="NF033537">
    <property type="entry name" value="lasso_biosyn_B2"/>
    <property type="match status" value="1"/>
</dbReference>
<dbReference type="InterPro" id="IPR032708">
    <property type="entry name" value="McjB_C"/>
</dbReference>
<dbReference type="AlphaFoldDB" id="A0A8J2YR91"/>
<comment type="caution">
    <text evidence="2">The sequence shown here is derived from an EMBL/GenBank/DDBJ whole genome shotgun (WGS) entry which is preliminary data.</text>
</comment>
<name>A0A8J2YR91_9PROT</name>
<dbReference type="RefSeq" id="WP_229743496.1">
    <property type="nucleotide sequence ID" value="NZ_BMJQ01000002.1"/>
</dbReference>
<dbReference type="InterPro" id="IPR053521">
    <property type="entry name" value="McjB-like"/>
</dbReference>
<evidence type="ECO:0000313" key="3">
    <source>
        <dbReference type="Proteomes" id="UP000646365"/>
    </source>
</evidence>
<keyword evidence="3" id="KW-1185">Reference proteome</keyword>